<dbReference type="Proteomes" id="UP000824120">
    <property type="component" value="Chromosome 5"/>
</dbReference>
<accession>A0A9J5YYX2</accession>
<comment type="caution">
    <text evidence="1">The sequence shown here is derived from an EMBL/GenBank/DDBJ whole genome shotgun (WGS) entry which is preliminary data.</text>
</comment>
<gene>
    <name evidence="1" type="ORF">H5410_026460</name>
</gene>
<proteinExistence type="predicted"/>
<dbReference type="EMBL" id="JACXVP010000005">
    <property type="protein sequence ID" value="KAG5604968.1"/>
    <property type="molecule type" value="Genomic_DNA"/>
</dbReference>
<organism evidence="1 2">
    <name type="scientific">Solanum commersonii</name>
    <name type="common">Commerson's wild potato</name>
    <name type="synonym">Commerson's nightshade</name>
    <dbReference type="NCBI Taxonomy" id="4109"/>
    <lineage>
        <taxon>Eukaryota</taxon>
        <taxon>Viridiplantae</taxon>
        <taxon>Streptophyta</taxon>
        <taxon>Embryophyta</taxon>
        <taxon>Tracheophyta</taxon>
        <taxon>Spermatophyta</taxon>
        <taxon>Magnoliopsida</taxon>
        <taxon>eudicotyledons</taxon>
        <taxon>Gunneridae</taxon>
        <taxon>Pentapetalae</taxon>
        <taxon>asterids</taxon>
        <taxon>lamiids</taxon>
        <taxon>Solanales</taxon>
        <taxon>Solanaceae</taxon>
        <taxon>Solanoideae</taxon>
        <taxon>Solaneae</taxon>
        <taxon>Solanum</taxon>
    </lineage>
</organism>
<name>A0A9J5YYX2_SOLCO</name>
<keyword evidence="2" id="KW-1185">Reference proteome</keyword>
<reference evidence="1 2" key="1">
    <citation type="submission" date="2020-09" db="EMBL/GenBank/DDBJ databases">
        <title>De no assembly of potato wild relative species, Solanum commersonii.</title>
        <authorList>
            <person name="Cho K."/>
        </authorList>
    </citation>
    <scope>NUCLEOTIDE SEQUENCE [LARGE SCALE GENOMIC DNA]</scope>
    <source>
        <strain evidence="1">LZ3.2</strain>
        <tissue evidence="1">Leaf</tissue>
    </source>
</reference>
<sequence length="104" mass="11562">MWSNDKSKGTSEKEQSVYARICLLEARQMELLPPQLNEGECKQEKRCVSNAASSSRGMKKNYLADGDMNITALKQSVELSIVGTCLAVATRYLLRQTSSMLART</sequence>
<evidence type="ECO:0000313" key="1">
    <source>
        <dbReference type="EMBL" id="KAG5604968.1"/>
    </source>
</evidence>
<dbReference type="AlphaFoldDB" id="A0A9J5YYX2"/>
<evidence type="ECO:0000313" key="2">
    <source>
        <dbReference type="Proteomes" id="UP000824120"/>
    </source>
</evidence>
<protein>
    <submittedName>
        <fullName evidence="1">Uncharacterized protein</fullName>
    </submittedName>
</protein>